<dbReference type="Gene3D" id="1.10.8.270">
    <property type="entry name" value="putative rabgap domain of human tbc1 domain family member 14 like domains"/>
    <property type="match status" value="1"/>
</dbReference>
<dbReference type="Gene3D" id="1.10.10.750">
    <property type="entry name" value="Ypt/Rab-GAP domain of gyp1p, domain 1"/>
    <property type="match status" value="1"/>
</dbReference>
<dbReference type="Pfam" id="PF00566">
    <property type="entry name" value="RabGAP-TBC"/>
    <property type="match status" value="1"/>
</dbReference>
<dbReference type="GO" id="GO:0005096">
    <property type="term" value="F:GTPase activator activity"/>
    <property type="evidence" value="ECO:0007669"/>
    <property type="project" value="TreeGrafter"/>
</dbReference>
<evidence type="ECO:0000313" key="2">
    <source>
        <dbReference type="EMBL" id="CAD9677683.1"/>
    </source>
</evidence>
<dbReference type="InterPro" id="IPR000195">
    <property type="entry name" value="Rab-GAP-TBC_dom"/>
</dbReference>
<dbReference type="EMBL" id="HBHK01009494">
    <property type="protein sequence ID" value="CAD9677683.1"/>
    <property type="molecule type" value="Transcribed_RNA"/>
</dbReference>
<dbReference type="GO" id="GO:0031267">
    <property type="term" value="F:small GTPase binding"/>
    <property type="evidence" value="ECO:0007669"/>
    <property type="project" value="TreeGrafter"/>
</dbReference>
<dbReference type="AlphaFoldDB" id="A0A7S2RQH3"/>
<reference evidence="2" key="1">
    <citation type="submission" date="2021-01" db="EMBL/GenBank/DDBJ databases">
        <authorList>
            <person name="Corre E."/>
            <person name="Pelletier E."/>
            <person name="Niang G."/>
            <person name="Scheremetjew M."/>
            <person name="Finn R."/>
            <person name="Kale V."/>
            <person name="Holt S."/>
            <person name="Cochrane G."/>
            <person name="Meng A."/>
            <person name="Brown T."/>
            <person name="Cohen L."/>
        </authorList>
    </citation>
    <scope>NUCLEOTIDE SEQUENCE</scope>
    <source>
        <strain evidence="2">NY070348D</strain>
    </source>
</reference>
<protein>
    <recommendedName>
        <fullName evidence="1">Rab-GAP TBC domain-containing protein</fullName>
    </recommendedName>
</protein>
<dbReference type="Gene3D" id="1.10.472.80">
    <property type="entry name" value="Ypt/Rab-GAP domain of gyp1p, domain 3"/>
    <property type="match status" value="1"/>
</dbReference>
<organism evidence="2">
    <name type="scientific">Mucochytrium quahogii</name>
    <dbReference type="NCBI Taxonomy" id="96639"/>
    <lineage>
        <taxon>Eukaryota</taxon>
        <taxon>Sar</taxon>
        <taxon>Stramenopiles</taxon>
        <taxon>Bigyra</taxon>
        <taxon>Labyrinthulomycetes</taxon>
        <taxon>Thraustochytrida</taxon>
        <taxon>Thraustochytriidae</taxon>
        <taxon>Mucochytrium</taxon>
    </lineage>
</organism>
<name>A0A7S2RQH3_9STRA</name>
<dbReference type="InterPro" id="IPR050302">
    <property type="entry name" value="Rab_GAP_TBC_domain"/>
</dbReference>
<gene>
    <name evidence="2" type="ORF">QSP1433_LOCUS5884</name>
</gene>
<sequence>MEARVRLWENELLPGWKASRSKWGFEARVEKECFRGIPAVIRTKAWPLLIGNRLRITSDLFEILRATAEEARYVTELQDGYDTMHSESESEHECASPNNNFDVYVQDENASLPNAPSVCFVQEQVIENGNSEMPSRKKLLKRKTSLSSQIEIDLSRTFPKLAFFEEGGGPFRQSLQDILEAYSQFRPQLGYVQGMSHVAAVLLLFLDRDPAFAGFCNILHDHVFFGLIREKQGVTLRKHLSLFQYLLKEHVPMVSTHFEEISLLPEMYLIDWLLTILSKALPLDIVARIWDCYLYYDRREKRERFLWRAILGLLKLFSVQLKLLDFDSALSLLRKIPEKLDTRQYFECIQGISITHRRYTTLRAKVGL</sequence>
<dbReference type="PANTHER" id="PTHR47219:SF9">
    <property type="entry name" value="GTPASE ACTIVATING PROTEIN AND CENTROSOME-ASSOCIATED, ISOFORM B"/>
    <property type="match status" value="1"/>
</dbReference>
<dbReference type="SMART" id="SM00164">
    <property type="entry name" value="TBC"/>
    <property type="match status" value="1"/>
</dbReference>
<feature type="domain" description="Rab-GAP TBC" evidence="1">
    <location>
        <begin position="36"/>
        <end position="297"/>
    </location>
</feature>
<proteinExistence type="predicted"/>
<evidence type="ECO:0000259" key="1">
    <source>
        <dbReference type="PROSITE" id="PS50086"/>
    </source>
</evidence>
<accession>A0A7S2RQH3</accession>
<dbReference type="SUPFAM" id="SSF47923">
    <property type="entry name" value="Ypt/Rab-GAP domain of gyp1p"/>
    <property type="match status" value="2"/>
</dbReference>
<dbReference type="InterPro" id="IPR035969">
    <property type="entry name" value="Rab-GAP_TBC_sf"/>
</dbReference>
<dbReference type="PANTHER" id="PTHR47219">
    <property type="entry name" value="RAB GTPASE-ACTIVATING PROTEIN 1-LIKE"/>
    <property type="match status" value="1"/>
</dbReference>
<dbReference type="PROSITE" id="PS50086">
    <property type="entry name" value="TBC_RABGAP"/>
    <property type="match status" value="1"/>
</dbReference>